<proteinExistence type="predicted"/>
<dbReference type="InParanoid" id="A0A409XR11"/>
<evidence type="ECO:0000313" key="2">
    <source>
        <dbReference type="Proteomes" id="UP000283269"/>
    </source>
</evidence>
<accession>A0A409XR11</accession>
<dbReference type="Proteomes" id="UP000283269">
    <property type="component" value="Unassembled WGS sequence"/>
</dbReference>
<keyword evidence="2" id="KW-1185">Reference proteome</keyword>
<protein>
    <submittedName>
        <fullName evidence="1">Uncharacterized protein</fullName>
    </submittedName>
</protein>
<organism evidence="1 2">
    <name type="scientific">Psilocybe cyanescens</name>
    <dbReference type="NCBI Taxonomy" id="93625"/>
    <lineage>
        <taxon>Eukaryota</taxon>
        <taxon>Fungi</taxon>
        <taxon>Dikarya</taxon>
        <taxon>Basidiomycota</taxon>
        <taxon>Agaricomycotina</taxon>
        <taxon>Agaricomycetes</taxon>
        <taxon>Agaricomycetidae</taxon>
        <taxon>Agaricales</taxon>
        <taxon>Agaricineae</taxon>
        <taxon>Strophariaceae</taxon>
        <taxon>Psilocybe</taxon>
    </lineage>
</organism>
<dbReference type="EMBL" id="NHYD01000837">
    <property type="protein sequence ID" value="PPQ93154.1"/>
    <property type="molecule type" value="Genomic_DNA"/>
</dbReference>
<comment type="caution">
    <text evidence="1">The sequence shown here is derived from an EMBL/GenBank/DDBJ whole genome shotgun (WGS) entry which is preliminary data.</text>
</comment>
<reference evidence="1 2" key="1">
    <citation type="journal article" date="2018" name="Evol. Lett.">
        <title>Horizontal gene cluster transfer increased hallucinogenic mushroom diversity.</title>
        <authorList>
            <person name="Reynolds H.T."/>
            <person name="Vijayakumar V."/>
            <person name="Gluck-Thaler E."/>
            <person name="Korotkin H.B."/>
            <person name="Matheny P.B."/>
            <person name="Slot J.C."/>
        </authorList>
    </citation>
    <scope>NUCLEOTIDE SEQUENCE [LARGE SCALE GENOMIC DNA]</scope>
    <source>
        <strain evidence="1 2">2631</strain>
    </source>
</reference>
<name>A0A409XR11_PSICY</name>
<sequence>MCDAAIVQLALGSNGVDPNLPHILEHIERIKGAASIRIWGYMASAYVESASCQTIVPDSRDTDSLSTMTTTRGQRWSVLRVSTGVCVSSDGGNSNSKNEYAPLRLPSLNISNFHLTSSCPEARSKHRAL</sequence>
<dbReference type="AlphaFoldDB" id="A0A409XR11"/>
<evidence type="ECO:0000313" key="1">
    <source>
        <dbReference type="EMBL" id="PPQ93154.1"/>
    </source>
</evidence>
<gene>
    <name evidence="1" type="ORF">CVT25_010779</name>
</gene>